<organism evidence="1 2">
    <name type="scientific">Stigmatella erecta</name>
    <dbReference type="NCBI Taxonomy" id="83460"/>
    <lineage>
        <taxon>Bacteria</taxon>
        <taxon>Pseudomonadati</taxon>
        <taxon>Myxococcota</taxon>
        <taxon>Myxococcia</taxon>
        <taxon>Myxococcales</taxon>
        <taxon>Cystobacterineae</taxon>
        <taxon>Archangiaceae</taxon>
        <taxon>Stigmatella</taxon>
    </lineage>
</organism>
<keyword evidence="2" id="KW-1185">Reference proteome</keyword>
<evidence type="ECO:0000313" key="2">
    <source>
        <dbReference type="Proteomes" id="UP000199181"/>
    </source>
</evidence>
<name>A0A1I0CEX3_9BACT</name>
<evidence type="ECO:0008006" key="3">
    <source>
        <dbReference type="Google" id="ProtNLM"/>
    </source>
</evidence>
<dbReference type="EMBL" id="FOIJ01000002">
    <property type="protein sequence ID" value="SET18125.1"/>
    <property type="molecule type" value="Genomic_DNA"/>
</dbReference>
<dbReference type="Proteomes" id="UP000199181">
    <property type="component" value="Unassembled WGS sequence"/>
</dbReference>
<proteinExistence type="predicted"/>
<dbReference type="SUPFAM" id="SSF55874">
    <property type="entry name" value="ATPase domain of HSP90 chaperone/DNA topoisomerase II/histidine kinase"/>
    <property type="match status" value="1"/>
</dbReference>
<dbReference type="RefSeq" id="WP_093516142.1">
    <property type="nucleotide sequence ID" value="NZ_FOIJ01000002.1"/>
</dbReference>
<accession>A0A1I0CEX3</accession>
<dbReference type="AlphaFoldDB" id="A0A1I0CEX3"/>
<protein>
    <recommendedName>
        <fullName evidence="3">STAS domain-containing protein</fullName>
    </recommendedName>
</protein>
<dbReference type="InterPro" id="IPR036890">
    <property type="entry name" value="HATPase_C_sf"/>
</dbReference>
<gene>
    <name evidence="1" type="ORF">SAMN05443639_10293</name>
</gene>
<sequence>MQTVAIDFNFNDTKSSVEAFLERLRRKAPGAALSEDVELDLRSCQFLGPAAVVTLCALKAKADLAARSFRIALPEIPPPLTNYCRYSGLQQFFGLGPGPDGHPGSVTTPVRQFRTRPLSELAEMVSLVRRQMGLSESDEHRLNLTLMELAQNVLDHAESQVGGFLSARSFANEREVRFAVADMGIGFRETLRRTYSVLRDVDAIRLAMTANVTSKSSTHNLGQGLKLLRDIIQAKGGSMFLCSKGAWFELRNGRDNVGVFLNGNEYPGVLAVVTLPVRAPDADEDEDEHGDVWG</sequence>
<evidence type="ECO:0000313" key="1">
    <source>
        <dbReference type="EMBL" id="SET18125.1"/>
    </source>
</evidence>
<reference evidence="2" key="1">
    <citation type="submission" date="2016-10" db="EMBL/GenBank/DDBJ databases">
        <authorList>
            <person name="Varghese N."/>
            <person name="Submissions S."/>
        </authorList>
    </citation>
    <scope>NUCLEOTIDE SEQUENCE [LARGE SCALE GENOMIC DNA]</scope>
    <source>
        <strain evidence="2">DSM 16858</strain>
    </source>
</reference>
<dbReference type="Gene3D" id="3.30.565.10">
    <property type="entry name" value="Histidine kinase-like ATPase, C-terminal domain"/>
    <property type="match status" value="1"/>
</dbReference>